<dbReference type="AlphaFoldDB" id="A0A4Q0XPH8"/>
<dbReference type="RefSeq" id="WP_128996369.1">
    <property type="nucleotide sequence ID" value="NZ_PDKN01000005.1"/>
</dbReference>
<dbReference type="Proteomes" id="UP000290657">
    <property type="component" value="Unassembled WGS sequence"/>
</dbReference>
<evidence type="ECO:0000313" key="1">
    <source>
        <dbReference type="EMBL" id="RXJ56396.1"/>
    </source>
</evidence>
<protein>
    <submittedName>
        <fullName evidence="1">Uncharacterized protein</fullName>
    </submittedName>
</protein>
<proteinExistence type="predicted"/>
<evidence type="ECO:0000313" key="2">
    <source>
        <dbReference type="Proteomes" id="UP000290657"/>
    </source>
</evidence>
<name>A0A4Q0XPH8_9BACT</name>
<reference evidence="1 2" key="1">
    <citation type="submission" date="2017-10" db="EMBL/GenBank/DDBJ databases">
        <title>Genomics of the genus Arcobacter.</title>
        <authorList>
            <person name="Perez-Cataluna A."/>
            <person name="Figueras M.J."/>
        </authorList>
    </citation>
    <scope>NUCLEOTIDE SEQUENCE [LARGE SCALE GENOMIC DNA]</scope>
    <source>
        <strain evidence="1 2">CECT 8987</strain>
    </source>
</reference>
<comment type="caution">
    <text evidence="1">The sequence shown here is derived from an EMBL/GenBank/DDBJ whole genome shotgun (WGS) entry which is preliminary data.</text>
</comment>
<organism evidence="1 2">
    <name type="scientific">Candidatus Marinarcus aquaticus</name>
    <dbReference type="NCBI Taxonomy" id="2044504"/>
    <lineage>
        <taxon>Bacteria</taxon>
        <taxon>Pseudomonadati</taxon>
        <taxon>Campylobacterota</taxon>
        <taxon>Epsilonproteobacteria</taxon>
        <taxon>Campylobacterales</taxon>
        <taxon>Arcobacteraceae</taxon>
        <taxon>Candidatus Marinarcus</taxon>
    </lineage>
</organism>
<accession>A0A4Q0XPH8</accession>
<gene>
    <name evidence="1" type="ORF">CRV04_08240</name>
</gene>
<dbReference type="EMBL" id="PDKN01000005">
    <property type="protein sequence ID" value="RXJ56396.1"/>
    <property type="molecule type" value="Genomic_DNA"/>
</dbReference>
<sequence>MDKAELHEARTNPDFLNYLEQTRLDAIETENISALYEVLDSMLILDLDEEKINNVYENILKISFEQIEKIVNANKKLKLQNDEILYIRSFYEHAIEKWSYNDFEGAKEFLFLLIHIIEDEKLINALTVHFIACCDKLDLDGFYETKVDTNVMDVVEQYGYFIIHFLFDEASYIKEHEAVLNVEFAKLKHLLD</sequence>
<dbReference type="OrthoDB" id="5347613at2"/>
<keyword evidence="2" id="KW-1185">Reference proteome</keyword>